<reference evidence="2" key="1">
    <citation type="submission" date="2021-04" db="EMBL/GenBank/DDBJ databases">
        <title>Genome based classification of Actinospica acidithermotolerans sp. nov., an actinobacterium isolated from an Indonesian hot spring.</title>
        <authorList>
            <person name="Kusuma A.B."/>
            <person name="Putra K.E."/>
            <person name="Nafisah S."/>
            <person name="Loh J."/>
            <person name="Nouioui I."/>
            <person name="Goodfellow M."/>
        </authorList>
    </citation>
    <scope>NUCLEOTIDE SEQUENCE</scope>
    <source>
        <strain evidence="2">CSCA 57</strain>
    </source>
</reference>
<comment type="caution">
    <text evidence="2">The sequence shown here is derived from an EMBL/GenBank/DDBJ whole genome shotgun (WGS) entry which is preliminary data.</text>
</comment>
<dbReference type="Proteomes" id="UP000675781">
    <property type="component" value="Unassembled WGS sequence"/>
</dbReference>
<evidence type="ECO:0000256" key="1">
    <source>
        <dbReference type="SAM" id="Phobius"/>
    </source>
</evidence>
<dbReference type="AlphaFoldDB" id="A0A941ENC2"/>
<evidence type="ECO:0000313" key="2">
    <source>
        <dbReference type="EMBL" id="MBR7835580.1"/>
    </source>
</evidence>
<feature type="transmembrane region" description="Helical" evidence="1">
    <location>
        <begin position="59"/>
        <end position="87"/>
    </location>
</feature>
<keyword evidence="1" id="KW-1133">Transmembrane helix</keyword>
<sequence>MAGFLAEVGAKLADRWAALLAVPGLLYLAAATAAAVLGQRRALDYGELSRDIEAWAAGPSLRAAGGAALIAAAVLAASLALGLVAAAGGRLVEIVWTASGEHPPGRWLTDRRRQRSARFKAVADSSIDPATVRAAIAEADRICLIEPGRPTWIGDRLRAGQVRVERTYGLDLSAAWPRLWLSVPDTVRAELAGAGDAFGASARLTAWAGFYLILGVWWWPALLIGAGAAVAGVERGRVAAGNLADLIEATVDLHGAELTRLLGQRTEGSLDQATGRRITTLMLKSRWDPESPLAQ</sequence>
<dbReference type="EMBL" id="JAGSOG010000100">
    <property type="protein sequence ID" value="MBR7835580.1"/>
    <property type="molecule type" value="Genomic_DNA"/>
</dbReference>
<keyword evidence="3" id="KW-1185">Reference proteome</keyword>
<name>A0A941ENC2_9ACTN</name>
<accession>A0A941ENC2</accession>
<proteinExistence type="predicted"/>
<evidence type="ECO:0008006" key="4">
    <source>
        <dbReference type="Google" id="ProtNLM"/>
    </source>
</evidence>
<dbReference type="RefSeq" id="WP_212530071.1">
    <property type="nucleotide sequence ID" value="NZ_JAGSOG010000100.1"/>
</dbReference>
<keyword evidence="1" id="KW-0812">Transmembrane</keyword>
<organism evidence="2 3">
    <name type="scientific">Actinospica durhamensis</name>
    <dbReference type="NCBI Taxonomy" id="1508375"/>
    <lineage>
        <taxon>Bacteria</taxon>
        <taxon>Bacillati</taxon>
        <taxon>Actinomycetota</taxon>
        <taxon>Actinomycetes</taxon>
        <taxon>Catenulisporales</taxon>
        <taxon>Actinospicaceae</taxon>
        <taxon>Actinospica</taxon>
    </lineage>
</organism>
<feature type="transmembrane region" description="Helical" evidence="1">
    <location>
        <begin position="16"/>
        <end position="38"/>
    </location>
</feature>
<keyword evidence="1" id="KW-0472">Membrane</keyword>
<feature type="transmembrane region" description="Helical" evidence="1">
    <location>
        <begin position="208"/>
        <end position="233"/>
    </location>
</feature>
<gene>
    <name evidence="2" type="ORF">KDL01_20060</name>
</gene>
<protein>
    <recommendedName>
        <fullName evidence="4">Vegetative cell wall protein gp1</fullName>
    </recommendedName>
</protein>
<evidence type="ECO:0000313" key="3">
    <source>
        <dbReference type="Proteomes" id="UP000675781"/>
    </source>
</evidence>